<name>A0AAV9CMA6_ACOCL</name>
<accession>A0AAV9CMA6</accession>
<keyword evidence="4" id="KW-1185">Reference proteome</keyword>
<dbReference type="InterPro" id="IPR026057">
    <property type="entry name" value="TBL_C"/>
</dbReference>
<protein>
    <recommendedName>
        <fullName evidence="2">Trichome birefringence-like C-terminal domain-containing protein</fullName>
    </recommendedName>
</protein>
<organism evidence="3 4">
    <name type="scientific">Acorus calamus</name>
    <name type="common">Sweet flag</name>
    <dbReference type="NCBI Taxonomy" id="4465"/>
    <lineage>
        <taxon>Eukaryota</taxon>
        <taxon>Viridiplantae</taxon>
        <taxon>Streptophyta</taxon>
        <taxon>Embryophyta</taxon>
        <taxon>Tracheophyta</taxon>
        <taxon>Spermatophyta</taxon>
        <taxon>Magnoliopsida</taxon>
        <taxon>Liliopsida</taxon>
        <taxon>Acoraceae</taxon>
        <taxon>Acorus</taxon>
    </lineage>
</organism>
<evidence type="ECO:0000313" key="3">
    <source>
        <dbReference type="EMBL" id="KAK1289887.1"/>
    </source>
</evidence>
<reference evidence="3" key="2">
    <citation type="submission" date="2023-06" db="EMBL/GenBank/DDBJ databases">
        <authorList>
            <person name="Ma L."/>
            <person name="Liu K.-W."/>
            <person name="Li Z."/>
            <person name="Hsiao Y.-Y."/>
            <person name="Qi Y."/>
            <person name="Fu T."/>
            <person name="Tang G."/>
            <person name="Zhang D."/>
            <person name="Sun W.-H."/>
            <person name="Liu D.-K."/>
            <person name="Li Y."/>
            <person name="Chen G.-Z."/>
            <person name="Liu X.-D."/>
            <person name="Liao X.-Y."/>
            <person name="Jiang Y.-T."/>
            <person name="Yu X."/>
            <person name="Hao Y."/>
            <person name="Huang J."/>
            <person name="Zhao X.-W."/>
            <person name="Ke S."/>
            <person name="Chen Y.-Y."/>
            <person name="Wu W.-L."/>
            <person name="Hsu J.-L."/>
            <person name="Lin Y.-F."/>
            <person name="Huang M.-D."/>
            <person name="Li C.-Y."/>
            <person name="Huang L."/>
            <person name="Wang Z.-W."/>
            <person name="Zhao X."/>
            <person name="Zhong W.-Y."/>
            <person name="Peng D.-H."/>
            <person name="Ahmad S."/>
            <person name="Lan S."/>
            <person name="Zhang J.-S."/>
            <person name="Tsai W.-C."/>
            <person name="Van De Peer Y."/>
            <person name="Liu Z.-J."/>
        </authorList>
    </citation>
    <scope>NUCLEOTIDE SEQUENCE</scope>
    <source>
        <strain evidence="3">CP</strain>
        <tissue evidence="3">Leaves</tissue>
    </source>
</reference>
<sequence length="130" mass="14444">MGALKDVLEELKPKVTLLNITQLSEYRKDGHTSVYTERRGELLTRPDGESLKVQGQNQRWVFLFFVLSELRGEFGAGLLDLHSMDDSELLKEIEKGDLDLWSRVVGCGRRVNGGGGRVKVVVAMNGGGRV</sequence>
<dbReference type="GO" id="GO:0016740">
    <property type="term" value="F:transferase activity"/>
    <property type="evidence" value="ECO:0007669"/>
    <property type="project" value="InterPro"/>
</dbReference>
<evidence type="ECO:0000313" key="4">
    <source>
        <dbReference type="Proteomes" id="UP001180020"/>
    </source>
</evidence>
<reference evidence="3" key="1">
    <citation type="journal article" date="2023" name="Nat. Commun.">
        <title>Diploid and tetraploid genomes of Acorus and the evolution of monocots.</title>
        <authorList>
            <person name="Ma L."/>
            <person name="Liu K.W."/>
            <person name="Li Z."/>
            <person name="Hsiao Y.Y."/>
            <person name="Qi Y."/>
            <person name="Fu T."/>
            <person name="Tang G.D."/>
            <person name="Zhang D."/>
            <person name="Sun W.H."/>
            <person name="Liu D.K."/>
            <person name="Li Y."/>
            <person name="Chen G.Z."/>
            <person name="Liu X.D."/>
            <person name="Liao X.Y."/>
            <person name="Jiang Y.T."/>
            <person name="Yu X."/>
            <person name="Hao Y."/>
            <person name="Huang J."/>
            <person name="Zhao X.W."/>
            <person name="Ke S."/>
            <person name="Chen Y.Y."/>
            <person name="Wu W.L."/>
            <person name="Hsu J.L."/>
            <person name="Lin Y.F."/>
            <person name="Huang M.D."/>
            <person name="Li C.Y."/>
            <person name="Huang L."/>
            <person name="Wang Z.W."/>
            <person name="Zhao X."/>
            <person name="Zhong W.Y."/>
            <person name="Peng D.H."/>
            <person name="Ahmad S."/>
            <person name="Lan S."/>
            <person name="Zhang J.S."/>
            <person name="Tsai W.C."/>
            <person name="Van de Peer Y."/>
            <person name="Liu Z.J."/>
        </authorList>
    </citation>
    <scope>NUCLEOTIDE SEQUENCE</scope>
    <source>
        <strain evidence="3">CP</strain>
    </source>
</reference>
<comment type="similarity">
    <text evidence="1">Belongs to the PC-esterase family. TBL subfamily.</text>
</comment>
<proteinExistence type="inferred from homology"/>
<dbReference type="Pfam" id="PF13839">
    <property type="entry name" value="PC-Esterase"/>
    <property type="match status" value="1"/>
</dbReference>
<evidence type="ECO:0000259" key="2">
    <source>
        <dbReference type="Pfam" id="PF13839"/>
    </source>
</evidence>
<dbReference type="EMBL" id="JAUJYO010000018">
    <property type="protein sequence ID" value="KAK1289887.1"/>
    <property type="molecule type" value="Genomic_DNA"/>
</dbReference>
<dbReference type="AlphaFoldDB" id="A0AAV9CMA6"/>
<feature type="domain" description="Trichome birefringence-like C-terminal" evidence="2">
    <location>
        <begin position="5"/>
        <end position="41"/>
    </location>
</feature>
<comment type="caution">
    <text evidence="3">The sequence shown here is derived from an EMBL/GenBank/DDBJ whole genome shotgun (WGS) entry which is preliminary data.</text>
</comment>
<evidence type="ECO:0000256" key="1">
    <source>
        <dbReference type="ARBA" id="ARBA00007727"/>
    </source>
</evidence>
<gene>
    <name evidence="3" type="ORF">QJS10_CPB18g00835</name>
</gene>
<dbReference type="Proteomes" id="UP001180020">
    <property type="component" value="Unassembled WGS sequence"/>
</dbReference>